<dbReference type="InterPro" id="IPR022418">
    <property type="entry name" value="Porphobilinogen_deaminase_C"/>
</dbReference>
<dbReference type="GO" id="GO:0006782">
    <property type="term" value="P:protoporphyrinogen IX biosynthetic process"/>
    <property type="evidence" value="ECO:0007669"/>
    <property type="project" value="UniProtKB-UniPathway"/>
</dbReference>
<evidence type="ECO:0000256" key="3">
    <source>
        <dbReference type="ARBA" id="ARBA00004735"/>
    </source>
</evidence>
<dbReference type="OrthoDB" id="564646at2759"/>
<organism evidence="15 16">
    <name type="scientific">Wallemia hederae</name>
    <dbReference type="NCBI Taxonomy" id="1540922"/>
    <lineage>
        <taxon>Eukaryota</taxon>
        <taxon>Fungi</taxon>
        <taxon>Dikarya</taxon>
        <taxon>Basidiomycota</taxon>
        <taxon>Wallemiomycotina</taxon>
        <taxon>Wallemiomycetes</taxon>
        <taxon>Wallemiales</taxon>
        <taxon>Wallemiaceae</taxon>
        <taxon>Wallemia</taxon>
    </lineage>
</organism>
<comment type="similarity">
    <text evidence="4">Belongs to the HMBS family.</text>
</comment>
<evidence type="ECO:0000259" key="14">
    <source>
        <dbReference type="Pfam" id="PF03900"/>
    </source>
</evidence>
<evidence type="ECO:0000256" key="5">
    <source>
        <dbReference type="ARBA" id="ARBA00012655"/>
    </source>
</evidence>
<accession>A0A4T0FB12</accession>
<comment type="caution">
    <text evidence="15">The sequence shown here is derived from an EMBL/GenBank/DDBJ whole genome shotgun (WGS) entry which is preliminary data.</text>
</comment>
<dbReference type="EC" id="2.5.1.61" evidence="5"/>
<dbReference type="InterPro" id="IPR022419">
    <property type="entry name" value="Porphobilin_deaminase_cofac_BS"/>
</dbReference>
<comment type="cofactor">
    <cofactor evidence="1">
        <name>dipyrromethane</name>
        <dbReference type="ChEBI" id="CHEBI:60342"/>
    </cofactor>
</comment>
<evidence type="ECO:0000313" key="15">
    <source>
        <dbReference type="EMBL" id="TIA85201.1"/>
    </source>
</evidence>
<comment type="pathway">
    <text evidence="3">Porphyrin-containing compound metabolism; protoporphyrin-IX biosynthesis; coproporphyrinogen-III from 5-aminolevulinate: step 2/4.</text>
</comment>
<keyword evidence="8" id="KW-0350">Heme biosynthesis</keyword>
<comment type="function">
    <text evidence="2">Tetrapolymerization of the monopyrrole PBG into the hydroxymethylbilane pre-uroporphyrinogen in several discrete steps.</text>
</comment>
<evidence type="ECO:0000259" key="13">
    <source>
        <dbReference type="Pfam" id="PF01379"/>
    </source>
</evidence>
<sequence length="337" mass="36347">MPTTLKLGTRKSKLAMIQANLVKSSLEQTHADVHVDIVGMSTAGDRDNTTSLYTLGGADKGLWTKELENALLDGSVDVIVHSLKDVQSQLPAGCVLGAFPAREDPTDALVVKHGLPYSTLEELPDGSVVGTSSIRRVAQLRRAFPRLTFKDVRGNLDTRIAKLDDPNGEFTAIILASAGLKRVSEEYTQRITCRLTDPILYAVGQGCLALETREGDAHVEQFISSINCKQTQLAVTVERALLRTLEGGCSAPVGVETTVKEENGAHRIHFTANLTTLDGTTQIRQQLTREVASLSDADALGVDVAHLIQSSGGDKIMADIHDSKTNKIIEKTNIVQN</sequence>
<evidence type="ECO:0000256" key="4">
    <source>
        <dbReference type="ARBA" id="ARBA00005638"/>
    </source>
</evidence>
<dbReference type="GO" id="GO:0005737">
    <property type="term" value="C:cytoplasm"/>
    <property type="evidence" value="ECO:0007669"/>
    <property type="project" value="TreeGrafter"/>
</dbReference>
<comment type="catalytic activity">
    <reaction evidence="12">
        <text>4 porphobilinogen + H2O = hydroxymethylbilane + 4 NH4(+)</text>
        <dbReference type="Rhea" id="RHEA:13185"/>
        <dbReference type="ChEBI" id="CHEBI:15377"/>
        <dbReference type="ChEBI" id="CHEBI:28938"/>
        <dbReference type="ChEBI" id="CHEBI:57845"/>
        <dbReference type="ChEBI" id="CHEBI:58126"/>
        <dbReference type="EC" id="2.5.1.61"/>
    </reaction>
</comment>
<evidence type="ECO:0000256" key="2">
    <source>
        <dbReference type="ARBA" id="ARBA00002869"/>
    </source>
</evidence>
<evidence type="ECO:0000256" key="11">
    <source>
        <dbReference type="ARBA" id="ARBA00033064"/>
    </source>
</evidence>
<evidence type="ECO:0000256" key="9">
    <source>
        <dbReference type="ARBA" id="ARBA00023244"/>
    </source>
</evidence>
<evidence type="ECO:0000256" key="6">
    <source>
        <dbReference type="ARBA" id="ARBA00016519"/>
    </source>
</evidence>
<gene>
    <name evidence="15" type="ORF">E3P99_04048</name>
</gene>
<dbReference type="PIRSF" id="PIRSF001438">
    <property type="entry name" value="4pyrrol_synth_OHMeBilane_synth"/>
    <property type="match status" value="1"/>
</dbReference>
<proteinExistence type="inferred from homology"/>
<dbReference type="PANTHER" id="PTHR11557">
    <property type="entry name" value="PORPHOBILINOGEN DEAMINASE"/>
    <property type="match status" value="1"/>
</dbReference>
<protein>
    <recommendedName>
        <fullName evidence="6">Porphobilinogen deaminase</fullName>
        <ecNumber evidence="5">2.5.1.61</ecNumber>
    </recommendedName>
    <alternativeName>
        <fullName evidence="11">Hydroxymethylbilane synthase</fullName>
    </alternativeName>
    <alternativeName>
        <fullName evidence="10">Pre-uroporphyrinogen synthase</fullName>
    </alternativeName>
</protein>
<dbReference type="Pfam" id="PF03900">
    <property type="entry name" value="Porphobil_deamC"/>
    <property type="match status" value="1"/>
</dbReference>
<dbReference type="FunFam" id="3.40.190.10:FF:000086">
    <property type="entry name" value="Probable porphobilinogen deaminase"/>
    <property type="match status" value="1"/>
</dbReference>
<dbReference type="PANTHER" id="PTHR11557:SF0">
    <property type="entry name" value="PORPHOBILINOGEN DEAMINASE"/>
    <property type="match status" value="1"/>
</dbReference>
<dbReference type="EMBL" id="SPNW01000119">
    <property type="protein sequence ID" value="TIA85201.1"/>
    <property type="molecule type" value="Genomic_DNA"/>
</dbReference>
<dbReference type="Pfam" id="PF01379">
    <property type="entry name" value="Porphobil_deam"/>
    <property type="match status" value="1"/>
</dbReference>
<dbReference type="Gene3D" id="3.30.160.40">
    <property type="entry name" value="Porphobilinogen deaminase, C-terminal domain"/>
    <property type="match status" value="1"/>
</dbReference>
<dbReference type="Gene3D" id="3.40.190.10">
    <property type="entry name" value="Periplasmic binding protein-like II"/>
    <property type="match status" value="2"/>
</dbReference>
<dbReference type="GO" id="GO:0004418">
    <property type="term" value="F:hydroxymethylbilane synthase activity"/>
    <property type="evidence" value="ECO:0007669"/>
    <property type="project" value="UniProtKB-EC"/>
</dbReference>
<dbReference type="PROSITE" id="PS00533">
    <property type="entry name" value="PORPHOBILINOGEN_DEAM"/>
    <property type="match status" value="1"/>
</dbReference>
<evidence type="ECO:0000256" key="12">
    <source>
        <dbReference type="ARBA" id="ARBA00048169"/>
    </source>
</evidence>
<dbReference type="NCBIfam" id="TIGR00212">
    <property type="entry name" value="hemC"/>
    <property type="match status" value="1"/>
</dbReference>
<dbReference type="AlphaFoldDB" id="A0A4T0FB12"/>
<keyword evidence="9" id="KW-0627">Porphyrin biosynthesis</keyword>
<dbReference type="SUPFAM" id="SSF53850">
    <property type="entry name" value="Periplasmic binding protein-like II"/>
    <property type="match status" value="1"/>
</dbReference>
<dbReference type="UniPathway" id="UPA00251">
    <property type="reaction ID" value="UER00319"/>
</dbReference>
<feature type="domain" description="Porphobilinogen deaminase C-terminal" evidence="14">
    <location>
        <begin position="233"/>
        <end position="307"/>
    </location>
</feature>
<keyword evidence="7" id="KW-0808">Transferase</keyword>
<dbReference type="FunFam" id="3.40.190.10:FF:000005">
    <property type="entry name" value="Porphobilinogen deaminase"/>
    <property type="match status" value="1"/>
</dbReference>
<reference evidence="15 16" key="1">
    <citation type="submission" date="2019-03" db="EMBL/GenBank/DDBJ databases">
        <title>Sequencing 23 genomes of Wallemia ichthyophaga.</title>
        <authorList>
            <person name="Gostincar C."/>
        </authorList>
    </citation>
    <scope>NUCLEOTIDE SEQUENCE [LARGE SCALE GENOMIC DNA]</scope>
    <source>
        <strain evidence="15 16">EXF-5753</strain>
    </source>
</reference>
<feature type="domain" description="Porphobilinogen deaminase N-terminal" evidence="13">
    <location>
        <begin position="5"/>
        <end position="220"/>
    </location>
</feature>
<dbReference type="InterPro" id="IPR022417">
    <property type="entry name" value="Porphobilin_deaminase_N"/>
</dbReference>
<dbReference type="SUPFAM" id="SSF54782">
    <property type="entry name" value="Porphobilinogen deaminase (hydroxymethylbilane synthase), C-terminal domain"/>
    <property type="match status" value="1"/>
</dbReference>
<dbReference type="PRINTS" id="PR00151">
    <property type="entry name" value="PORPHBDMNASE"/>
</dbReference>
<evidence type="ECO:0000256" key="8">
    <source>
        <dbReference type="ARBA" id="ARBA00023133"/>
    </source>
</evidence>
<keyword evidence="16" id="KW-1185">Reference proteome</keyword>
<dbReference type="Proteomes" id="UP000310189">
    <property type="component" value="Unassembled WGS sequence"/>
</dbReference>
<evidence type="ECO:0000256" key="10">
    <source>
        <dbReference type="ARBA" id="ARBA00030685"/>
    </source>
</evidence>
<evidence type="ECO:0000256" key="7">
    <source>
        <dbReference type="ARBA" id="ARBA00022679"/>
    </source>
</evidence>
<evidence type="ECO:0000313" key="16">
    <source>
        <dbReference type="Proteomes" id="UP000310189"/>
    </source>
</evidence>
<dbReference type="InterPro" id="IPR000860">
    <property type="entry name" value="HemC"/>
</dbReference>
<name>A0A4T0FB12_9BASI</name>
<dbReference type="InterPro" id="IPR036803">
    <property type="entry name" value="Porphobilinogen_deaminase_C_sf"/>
</dbReference>
<evidence type="ECO:0000256" key="1">
    <source>
        <dbReference type="ARBA" id="ARBA00001916"/>
    </source>
</evidence>